<dbReference type="AlphaFoldDB" id="A0A7W8NR53"/>
<reference evidence="1" key="4">
    <citation type="submission" date="2024-05" db="EMBL/GenBank/DDBJ databases">
        <authorList>
            <person name="Sun Q."/>
            <person name="Zhou Y."/>
        </authorList>
    </citation>
    <scope>NUCLEOTIDE SEQUENCE</scope>
    <source>
        <strain evidence="1">CGMCC 1.18437</strain>
    </source>
</reference>
<dbReference type="EMBL" id="JACHFK010000013">
    <property type="protein sequence ID" value="MBB5378576.1"/>
    <property type="molecule type" value="Genomic_DNA"/>
</dbReference>
<dbReference type="Proteomes" id="UP000619376">
    <property type="component" value="Unassembled WGS sequence"/>
</dbReference>
<evidence type="ECO:0000313" key="4">
    <source>
        <dbReference type="Proteomes" id="UP000619376"/>
    </source>
</evidence>
<keyword evidence="4" id="KW-1185">Reference proteome</keyword>
<dbReference type="RefSeq" id="WP_184115155.1">
    <property type="nucleotide sequence ID" value="NZ_BNAJ01000012.1"/>
</dbReference>
<protein>
    <recommendedName>
        <fullName evidence="5">HNH endonuclease</fullName>
    </recommendedName>
</protein>
<organism evidence="2 3">
    <name type="scientific">Deinococcus metalli</name>
    <dbReference type="NCBI Taxonomy" id="1141878"/>
    <lineage>
        <taxon>Bacteria</taxon>
        <taxon>Thermotogati</taxon>
        <taxon>Deinococcota</taxon>
        <taxon>Deinococci</taxon>
        <taxon>Deinococcales</taxon>
        <taxon>Deinococcaceae</taxon>
        <taxon>Deinococcus</taxon>
    </lineage>
</organism>
<dbReference type="Gene3D" id="1.10.30.50">
    <property type="match status" value="1"/>
</dbReference>
<dbReference type="Proteomes" id="UP000539473">
    <property type="component" value="Unassembled WGS sequence"/>
</dbReference>
<accession>A0A7W8NR53</accession>
<evidence type="ECO:0000313" key="1">
    <source>
        <dbReference type="EMBL" id="GHF58740.1"/>
    </source>
</evidence>
<name>A0A7W8NR53_9DEIO</name>
<proteinExistence type="predicted"/>
<gene>
    <name evidence="1" type="ORF">GCM10017781_38790</name>
    <name evidence="2" type="ORF">HNQ07_004083</name>
</gene>
<reference evidence="2 3" key="3">
    <citation type="submission" date="2020-08" db="EMBL/GenBank/DDBJ databases">
        <title>Genomic Encyclopedia of Type Strains, Phase IV (KMG-IV): sequencing the most valuable type-strain genomes for metagenomic binning, comparative biology and taxonomic classification.</title>
        <authorList>
            <person name="Goeker M."/>
        </authorList>
    </citation>
    <scope>NUCLEOTIDE SEQUENCE [LARGE SCALE GENOMIC DNA]</scope>
    <source>
        <strain evidence="2 3">DSM 27521</strain>
    </source>
</reference>
<sequence length="271" mass="30439">MIALTHDRRAAVIPSTFRGSNQKRRELTLLKAQREGTTALKSSQWKGAKAQLRAETQRKCAYCDAPAAAVAHCDVEHYRPKSIYWWLALCYDNYLYACQICNQVHKGDRFPIAGPPLTGPVVHGVSDQALQALVGTFAPDPLDLPALPAHLAAWAAERPLAVNPYLVDPEPLFAYEADVALQEVSIVPEPTQTAAEQEVARQSIGLYGLNREELRLQRYITFEILSLAHEGLVEQPNNARMRAILERQVAPEHEFSGMCRYFVRRVWDHDV</sequence>
<dbReference type="EMBL" id="BNAJ01000012">
    <property type="protein sequence ID" value="GHF58740.1"/>
    <property type="molecule type" value="Genomic_DNA"/>
</dbReference>
<evidence type="ECO:0008006" key="5">
    <source>
        <dbReference type="Google" id="ProtNLM"/>
    </source>
</evidence>
<evidence type="ECO:0000313" key="2">
    <source>
        <dbReference type="EMBL" id="MBB5378576.1"/>
    </source>
</evidence>
<evidence type="ECO:0000313" key="3">
    <source>
        <dbReference type="Proteomes" id="UP000539473"/>
    </source>
</evidence>
<reference evidence="1" key="1">
    <citation type="journal article" date="2014" name="Int. J. Syst. Evol. Microbiol.">
        <title>Complete genome of a new Firmicutes species belonging to the dominant human colonic microbiota ('Ruminococcus bicirculans') reveals two chromosomes and a selective capacity to utilize plant glucans.</title>
        <authorList>
            <consortium name="NISC Comparative Sequencing Program"/>
            <person name="Wegmann U."/>
            <person name="Louis P."/>
            <person name="Goesmann A."/>
            <person name="Henrissat B."/>
            <person name="Duncan S.H."/>
            <person name="Flint H.J."/>
        </authorList>
    </citation>
    <scope>NUCLEOTIDE SEQUENCE</scope>
    <source>
        <strain evidence="1">CGMCC 1.18437</strain>
    </source>
</reference>
<comment type="caution">
    <text evidence="2">The sequence shown here is derived from an EMBL/GenBank/DDBJ whole genome shotgun (WGS) entry which is preliminary data.</text>
</comment>
<reference evidence="4" key="2">
    <citation type="journal article" date="2019" name="Int. J. Syst. Evol. Microbiol.">
        <title>The Global Catalogue of Microorganisms (GCM) 10K type strain sequencing project: providing services to taxonomists for standard genome sequencing and annotation.</title>
        <authorList>
            <consortium name="The Broad Institute Genomics Platform"/>
            <consortium name="The Broad Institute Genome Sequencing Center for Infectious Disease"/>
            <person name="Wu L."/>
            <person name="Ma J."/>
        </authorList>
    </citation>
    <scope>NUCLEOTIDE SEQUENCE [LARGE SCALE GENOMIC DNA]</scope>
    <source>
        <strain evidence="4">CGMCC 1.18437</strain>
    </source>
</reference>